<reference evidence="3" key="1">
    <citation type="submission" date="2022-10" db="EMBL/GenBank/DDBJ databases">
        <title>Tapping the CABI collections for fungal endophytes: first genome assemblies for Collariella, Neodidymelliopsis, Ascochyta clinopodiicola, Didymella pomorum, Didymosphaeria variabile, Neocosmospora piperis and Neocucurbitaria cava.</title>
        <authorList>
            <person name="Hill R."/>
        </authorList>
    </citation>
    <scope>NUCLEOTIDE SEQUENCE</scope>
    <source>
        <strain evidence="3">IMI 355091</strain>
    </source>
</reference>
<feature type="compositionally biased region" description="Low complexity" evidence="1">
    <location>
        <begin position="11"/>
        <end position="21"/>
    </location>
</feature>
<protein>
    <submittedName>
        <fullName evidence="3">Uncharacterized protein</fullName>
    </submittedName>
</protein>
<dbReference type="OrthoDB" id="5402622at2759"/>
<gene>
    <name evidence="3" type="ORF">N0V91_002563</name>
</gene>
<feature type="compositionally biased region" description="Basic and acidic residues" evidence="1">
    <location>
        <begin position="771"/>
        <end position="785"/>
    </location>
</feature>
<feature type="compositionally biased region" description="Basic and acidic residues" evidence="1">
    <location>
        <begin position="706"/>
        <end position="728"/>
    </location>
</feature>
<organism evidence="3 4">
    <name type="scientific">Didymella pomorum</name>
    <dbReference type="NCBI Taxonomy" id="749634"/>
    <lineage>
        <taxon>Eukaryota</taxon>
        <taxon>Fungi</taxon>
        <taxon>Dikarya</taxon>
        <taxon>Ascomycota</taxon>
        <taxon>Pezizomycotina</taxon>
        <taxon>Dothideomycetes</taxon>
        <taxon>Pleosporomycetidae</taxon>
        <taxon>Pleosporales</taxon>
        <taxon>Pleosporineae</taxon>
        <taxon>Didymellaceae</taxon>
        <taxon>Didymella</taxon>
    </lineage>
</organism>
<feature type="compositionally biased region" description="Basic residues" evidence="1">
    <location>
        <begin position="515"/>
        <end position="541"/>
    </location>
</feature>
<sequence>MSAPSSDGRPSFSSEPSVTSSHTFHSKTSGPYVDNGEGGSSHAPSPAARHRGGTANGDYRAPSQGSGSSPLAPEAIDEQDFALRRHRTGRTGGGFLLDSAFPSGPRNRHSRHTADGKGKSRARRHEDDEQPERRSKRRASPGSSPLAQRTEAEQENVRLRVPKTRSSMLDVPPADHASMPPRPTVDPNQLVHMALNLSESRRRNISASTLLGSPRASSGAQRAGSFSHAGGSSSLRQYLNEQRRVSRNISPMGKSSPSRHMSTSMQRSGSMAFPTGQTINPSPATIMRRDKARAYIELRAEYMRLLDFLPPLKDDANAPGNYNYTGYAVPGSPHAYLTRTPSYANKKHELGRPYNPIQALRNRRSRARERLALPHEPTAFSDIEHIHEWINEIEEQSKKPGFRLEDRVALPQLHHDHEMQGTQTKPSKAQQGWSFAPEELLADAYWLEHGTNKAIIEDRHGRKIFPPREPPKQPKNDFLAPRPSKESSRRRSWVDGISGTDPGTGDESEQGSERARKKRLLPKIRANSRLRTGRGSPRKHSVSSSDSSDTDRDVRKVRKSVDFERNTGPLQLQMKRQLELQTQGLNSKTAAVDTPDTPDKWGRVPDVPDGKVSRNSLEVPRFANGSTIKIDENATLKMPPRSRTNPLTPIKSAEPRSSFEDDSTAPSSPLHIRHFPHIGSDLSPPPSRDGSDRGKSRRSKLNPFHAFHDRDNHEQNHEADPMSLDKKQSSRQTSAELEEPSGFGNAIFAAPGAVKNLLGHRKNESVSSLDSPDKLRRKGTSELNKEPASAVTRFFKGVKHEGTKVGDIIFRRDRADDEDASTASDVDFDDDDRPRPGLSRTVTSTTTGSVASEKDGRSNLRLPSFRPVNEVISDNDEGSDLEHHISRQSRERRNDRSARIDRLLPPRMDLERVSSSSTTATLNPTRSHEQDHMKHQLARPGGVLGYPDTLPPTALKGAQTRKRSASRPTLDGKRHWSIADDDEHALQRKKRHEVSQADIARVRALFLCSGVKAKEISRRAHAPRDPAPGFLKLAAETAERQLFPVPRKEEHVLAARIIVTDLERSTTALHRACEDFRSGTIKDLNKRINVLRDSIESDLMPRIFEAGDKAVQITSEVSGQGPLHVKQINDEIDRMLRQRRRHTRWAMSWGWSAVEWSIVVALRMASIVFAIYGLGKSIVVMIWSVVKWLLWL</sequence>
<accession>A0A9W8ZKG6</accession>
<dbReference type="EMBL" id="JAPEVA010000011">
    <property type="protein sequence ID" value="KAJ4409642.1"/>
    <property type="molecule type" value="Genomic_DNA"/>
</dbReference>
<dbReference type="PANTHER" id="PTHR38426">
    <property type="entry name" value="MAINTENANCE OF TELOMERE CAPPING PROTEIN 4"/>
    <property type="match status" value="1"/>
</dbReference>
<feature type="region of interest" description="Disordered" evidence="1">
    <location>
        <begin position="1"/>
        <end position="187"/>
    </location>
</feature>
<evidence type="ECO:0000313" key="4">
    <source>
        <dbReference type="Proteomes" id="UP001140510"/>
    </source>
</evidence>
<feature type="region of interest" description="Disordered" evidence="1">
    <location>
        <begin position="761"/>
        <end position="787"/>
    </location>
</feature>
<proteinExistence type="predicted"/>
<dbReference type="AlphaFoldDB" id="A0A9W8ZKG6"/>
<feature type="transmembrane region" description="Helical" evidence="2">
    <location>
        <begin position="1169"/>
        <end position="1190"/>
    </location>
</feature>
<feature type="compositionally biased region" description="Basic and acidic residues" evidence="1">
    <location>
        <begin position="112"/>
        <end position="133"/>
    </location>
</feature>
<feature type="region of interest" description="Disordered" evidence="1">
    <location>
        <begin position="583"/>
        <end position="746"/>
    </location>
</feature>
<feature type="compositionally biased region" description="Acidic residues" evidence="1">
    <location>
        <begin position="816"/>
        <end position="831"/>
    </location>
</feature>
<feature type="region of interest" description="Disordered" evidence="1">
    <location>
        <begin position="816"/>
        <end position="973"/>
    </location>
</feature>
<dbReference type="InterPro" id="IPR038769">
    <property type="entry name" value="MTC4"/>
</dbReference>
<keyword evidence="2" id="KW-0812">Transmembrane</keyword>
<feature type="region of interest" description="Disordered" evidence="1">
    <location>
        <begin position="209"/>
        <end position="235"/>
    </location>
</feature>
<feature type="compositionally biased region" description="Basic and acidic residues" evidence="1">
    <location>
        <begin position="483"/>
        <end position="493"/>
    </location>
</feature>
<keyword evidence="4" id="KW-1185">Reference proteome</keyword>
<dbReference type="Proteomes" id="UP001140510">
    <property type="component" value="Unassembled WGS sequence"/>
</dbReference>
<keyword evidence="2" id="KW-0472">Membrane</keyword>
<evidence type="ECO:0000256" key="1">
    <source>
        <dbReference type="SAM" id="MobiDB-lite"/>
    </source>
</evidence>
<feature type="compositionally biased region" description="Low complexity" evidence="1">
    <location>
        <begin position="841"/>
        <end position="850"/>
    </location>
</feature>
<feature type="compositionally biased region" description="Basic and acidic residues" evidence="1">
    <location>
        <begin position="880"/>
        <end position="912"/>
    </location>
</feature>
<evidence type="ECO:0000313" key="3">
    <source>
        <dbReference type="EMBL" id="KAJ4409642.1"/>
    </source>
</evidence>
<feature type="compositionally biased region" description="Polar residues" evidence="1">
    <location>
        <begin position="913"/>
        <end position="925"/>
    </location>
</feature>
<feature type="region of interest" description="Disordered" evidence="1">
    <location>
        <begin position="248"/>
        <end position="283"/>
    </location>
</feature>
<evidence type="ECO:0000256" key="2">
    <source>
        <dbReference type="SAM" id="Phobius"/>
    </source>
</evidence>
<feature type="compositionally biased region" description="Basic and acidic residues" evidence="1">
    <location>
        <begin position="597"/>
        <end position="612"/>
    </location>
</feature>
<dbReference type="PANTHER" id="PTHR38426:SF1">
    <property type="entry name" value="MAINTENANCE OF TELOMERE CAPPING PROTEIN 4"/>
    <property type="match status" value="1"/>
</dbReference>
<feature type="compositionally biased region" description="Polar residues" evidence="1">
    <location>
        <begin position="209"/>
        <end position="220"/>
    </location>
</feature>
<comment type="caution">
    <text evidence="3">The sequence shown here is derived from an EMBL/GenBank/DDBJ whole genome shotgun (WGS) entry which is preliminary data.</text>
</comment>
<keyword evidence="2" id="KW-1133">Transmembrane helix</keyword>
<feature type="region of interest" description="Disordered" evidence="1">
    <location>
        <begin position="458"/>
        <end position="568"/>
    </location>
</feature>
<name>A0A9W8ZKG6_9PLEO</name>
<feature type="compositionally biased region" description="Low complexity" evidence="1">
    <location>
        <begin position="223"/>
        <end position="234"/>
    </location>
</feature>
<feature type="compositionally biased region" description="Basic and acidic residues" evidence="1">
    <location>
        <begin position="549"/>
        <end position="565"/>
    </location>
</feature>